<evidence type="ECO:0000256" key="3">
    <source>
        <dbReference type="RuleBase" id="RU361235"/>
    </source>
</evidence>
<evidence type="ECO:0000259" key="4">
    <source>
        <dbReference type="Pfam" id="PF00135"/>
    </source>
</evidence>
<dbReference type="InterPro" id="IPR029058">
    <property type="entry name" value="AB_hydrolase_fold"/>
</dbReference>
<dbReference type="Pfam" id="PF00135">
    <property type="entry name" value="COesterase"/>
    <property type="match status" value="1"/>
</dbReference>
<dbReference type="InterPro" id="IPR002018">
    <property type="entry name" value="CarbesteraseB"/>
</dbReference>
<protein>
    <recommendedName>
        <fullName evidence="3">Carboxylic ester hydrolase</fullName>
        <ecNumber evidence="3">3.1.1.-</ecNumber>
    </recommendedName>
</protein>
<proteinExistence type="inferred from homology"/>
<comment type="similarity">
    <text evidence="1 3">Belongs to the type-B carboxylesterase/lipase family.</text>
</comment>
<keyword evidence="6" id="KW-1185">Reference proteome</keyword>
<evidence type="ECO:0000313" key="5">
    <source>
        <dbReference type="EMBL" id="KAK7061862.1"/>
    </source>
</evidence>
<gene>
    <name evidence="5" type="ORF">R3P38DRAFT_3166848</name>
</gene>
<comment type="caution">
    <text evidence="5">The sequence shown here is derived from an EMBL/GenBank/DDBJ whole genome shotgun (WGS) entry which is preliminary data.</text>
</comment>
<dbReference type="Gene3D" id="3.40.50.1820">
    <property type="entry name" value="alpha/beta hydrolase"/>
    <property type="match status" value="1"/>
</dbReference>
<dbReference type="PANTHER" id="PTHR11559">
    <property type="entry name" value="CARBOXYLESTERASE"/>
    <property type="match status" value="1"/>
</dbReference>
<evidence type="ECO:0000256" key="1">
    <source>
        <dbReference type="ARBA" id="ARBA00005964"/>
    </source>
</evidence>
<sequence length="553" mass="60423">MFLTCISIPFFTLLLPGLTVADSPIVSLSYGKYQGFVEGNLAQFLGVPFAHAERFRLPTEPIPFPGIQNASEYGPACPQQALGPLPGLNISGLTAPISEECLTLDVFKPKLVTSARLPVLVWLYGGGFSVGNTRADDLKPLVERSITTQSPLIAVTVNYRVNAFGFLGGKEAAAAGITNIGLRDQIFALRWVQKHIANFGGDPSRVVLGGLSAGSISSSFLSLNNRYMSNTLFRGIFLQSGVAFHIRPQSDGQSEYDALVQAADCTKSKSTLDCLRHAPFDTLMAAVNNTPSITSYQTLNQVWAPHIDGDVIETDAWTAVRKGLYGKMPVLVTACDDEGTMFSLPTLNITSVALHLFSHRFLSDDRFVGRPTNLWITFLYTATPVEIAQVSRLWPDDPTQGSPFDTGTENQLGPQYKRIAAFIGDDFEVSPRRFFLQHASARQNVWGTLNKRGKIMNVPLGAFHTSDGPIWFTNSTALGNFGMDALVSFVNRLDPNAPTNHSSSALFWPKWNTPSTEGDSSLLTFTDSDVQIIPDNFRKEAIDFLNEVRVRAG</sequence>
<dbReference type="SUPFAM" id="SSF53474">
    <property type="entry name" value="alpha/beta-Hydrolases"/>
    <property type="match status" value="1"/>
</dbReference>
<dbReference type="EMBL" id="JAWWNJ010000002">
    <property type="protein sequence ID" value="KAK7061862.1"/>
    <property type="molecule type" value="Genomic_DNA"/>
</dbReference>
<dbReference type="AlphaFoldDB" id="A0AAW0EDX3"/>
<evidence type="ECO:0000256" key="2">
    <source>
        <dbReference type="ARBA" id="ARBA00022801"/>
    </source>
</evidence>
<keyword evidence="3" id="KW-0732">Signal</keyword>
<accession>A0AAW0EDX3</accession>
<feature type="chain" id="PRO_5043100098" description="Carboxylic ester hydrolase" evidence="3">
    <location>
        <begin position="22"/>
        <end position="553"/>
    </location>
</feature>
<dbReference type="InterPro" id="IPR019826">
    <property type="entry name" value="Carboxylesterase_B_AS"/>
</dbReference>
<feature type="domain" description="Carboxylesterase type B" evidence="4">
    <location>
        <begin position="23"/>
        <end position="350"/>
    </location>
</feature>
<keyword evidence="2 3" id="KW-0378">Hydrolase</keyword>
<dbReference type="EC" id="3.1.1.-" evidence="3"/>
<feature type="signal peptide" evidence="3">
    <location>
        <begin position="1"/>
        <end position="21"/>
    </location>
</feature>
<dbReference type="InterPro" id="IPR050309">
    <property type="entry name" value="Type-B_Carboxylest/Lipase"/>
</dbReference>
<reference evidence="5 6" key="1">
    <citation type="journal article" date="2024" name="J Genomics">
        <title>Draft genome sequencing and assembly of Favolaschia claudopus CIRM-BRFM 2984 isolated from oak limbs.</title>
        <authorList>
            <person name="Navarro D."/>
            <person name="Drula E."/>
            <person name="Chaduli D."/>
            <person name="Cazenave R."/>
            <person name="Ahrendt S."/>
            <person name="Wang J."/>
            <person name="Lipzen A."/>
            <person name="Daum C."/>
            <person name="Barry K."/>
            <person name="Grigoriev I.V."/>
            <person name="Favel A."/>
            <person name="Rosso M.N."/>
            <person name="Martin F."/>
        </authorList>
    </citation>
    <scope>NUCLEOTIDE SEQUENCE [LARGE SCALE GENOMIC DNA]</scope>
    <source>
        <strain evidence="5 6">CIRM-BRFM 2984</strain>
    </source>
</reference>
<name>A0AAW0EDX3_9AGAR</name>
<dbReference type="GO" id="GO:0016787">
    <property type="term" value="F:hydrolase activity"/>
    <property type="evidence" value="ECO:0007669"/>
    <property type="project" value="UniProtKB-KW"/>
</dbReference>
<dbReference type="PROSITE" id="PS00122">
    <property type="entry name" value="CARBOXYLESTERASE_B_1"/>
    <property type="match status" value="1"/>
</dbReference>
<dbReference type="Proteomes" id="UP001362999">
    <property type="component" value="Unassembled WGS sequence"/>
</dbReference>
<evidence type="ECO:0000313" key="6">
    <source>
        <dbReference type="Proteomes" id="UP001362999"/>
    </source>
</evidence>
<organism evidence="5 6">
    <name type="scientific">Favolaschia claudopus</name>
    <dbReference type="NCBI Taxonomy" id="2862362"/>
    <lineage>
        <taxon>Eukaryota</taxon>
        <taxon>Fungi</taxon>
        <taxon>Dikarya</taxon>
        <taxon>Basidiomycota</taxon>
        <taxon>Agaricomycotina</taxon>
        <taxon>Agaricomycetes</taxon>
        <taxon>Agaricomycetidae</taxon>
        <taxon>Agaricales</taxon>
        <taxon>Marasmiineae</taxon>
        <taxon>Mycenaceae</taxon>
        <taxon>Favolaschia</taxon>
    </lineage>
</organism>